<sequence length="90" mass="10108">MHTTPTLHDWSVQAVNSNCITITINEDLSIDGTKLRVLGENRNFLFDVVPTNREIMLCTPTGNPMFIELHSPTGISVHYVKGSGNEYYKN</sequence>
<name>A0A6J5PMQ1_9CAUD</name>
<reference evidence="2" key="1">
    <citation type="submission" date="2020-05" db="EMBL/GenBank/DDBJ databases">
        <authorList>
            <person name="Chiriac C."/>
            <person name="Salcher M."/>
            <person name="Ghai R."/>
            <person name="Kavagutti S V."/>
        </authorList>
    </citation>
    <scope>NUCLEOTIDE SEQUENCE</scope>
</reference>
<dbReference type="EMBL" id="LR796625">
    <property type="protein sequence ID" value="CAB4155325.1"/>
    <property type="molecule type" value="Genomic_DNA"/>
</dbReference>
<protein>
    <submittedName>
        <fullName evidence="2">Uncharacterized protein</fullName>
    </submittedName>
</protein>
<accession>A0A6J5PMQ1</accession>
<proteinExistence type="predicted"/>
<gene>
    <name evidence="3" type="ORF">UFOVP1307_126</name>
    <name evidence="1" type="ORF">UFOVP651_220</name>
    <name evidence="2" type="ORF">UFOVP902_76</name>
</gene>
<dbReference type="EMBL" id="LR797270">
    <property type="protein sequence ID" value="CAB4198511.1"/>
    <property type="molecule type" value="Genomic_DNA"/>
</dbReference>
<evidence type="ECO:0000313" key="1">
    <source>
        <dbReference type="EMBL" id="CAB4155325.1"/>
    </source>
</evidence>
<evidence type="ECO:0000313" key="2">
    <source>
        <dbReference type="EMBL" id="CAB4170651.1"/>
    </source>
</evidence>
<evidence type="ECO:0000313" key="3">
    <source>
        <dbReference type="EMBL" id="CAB4198511.1"/>
    </source>
</evidence>
<dbReference type="EMBL" id="LR796859">
    <property type="protein sequence ID" value="CAB4170651.1"/>
    <property type="molecule type" value="Genomic_DNA"/>
</dbReference>
<organism evidence="2">
    <name type="scientific">uncultured Caudovirales phage</name>
    <dbReference type="NCBI Taxonomy" id="2100421"/>
    <lineage>
        <taxon>Viruses</taxon>
        <taxon>Duplodnaviria</taxon>
        <taxon>Heunggongvirae</taxon>
        <taxon>Uroviricota</taxon>
        <taxon>Caudoviricetes</taxon>
        <taxon>Peduoviridae</taxon>
        <taxon>Maltschvirus</taxon>
        <taxon>Maltschvirus maltsch</taxon>
    </lineage>
</organism>